<dbReference type="Gene3D" id="3.40.1800.20">
    <property type="match status" value="1"/>
</dbReference>
<dbReference type="PROSITE" id="PS50157">
    <property type="entry name" value="ZINC_FINGER_C2H2_2"/>
    <property type="match status" value="9"/>
</dbReference>
<evidence type="ECO:0000256" key="3">
    <source>
        <dbReference type="ARBA" id="ARBA00022723"/>
    </source>
</evidence>
<keyword evidence="16" id="KW-1185">Reference proteome</keyword>
<evidence type="ECO:0000259" key="14">
    <source>
        <dbReference type="PROSITE" id="PS51915"/>
    </source>
</evidence>
<feature type="binding site" evidence="12">
    <location>
        <position position="9"/>
    </location>
    <ligand>
        <name>Zn(2+)</name>
        <dbReference type="ChEBI" id="CHEBI:29105"/>
    </ligand>
</feature>
<evidence type="ECO:0000256" key="8">
    <source>
        <dbReference type="ARBA" id="ARBA00023125"/>
    </source>
</evidence>
<dbReference type="AlphaFoldDB" id="A0A0L7LK64"/>
<feature type="binding site" evidence="12">
    <location>
        <position position="50"/>
    </location>
    <ligand>
        <name>Zn(2+)</name>
        <dbReference type="ChEBI" id="CHEBI:29105"/>
    </ligand>
</feature>
<keyword evidence="7" id="KW-0805">Transcription regulation</keyword>
<feature type="domain" description="C2H2-type" evidence="13">
    <location>
        <begin position="400"/>
        <end position="430"/>
    </location>
</feature>
<keyword evidence="4" id="KW-0677">Repeat</keyword>
<feature type="domain" description="C2H2-type" evidence="13">
    <location>
        <begin position="346"/>
        <end position="370"/>
    </location>
</feature>
<keyword evidence="6 12" id="KW-0862">Zinc</keyword>
<dbReference type="Gene3D" id="3.30.160.60">
    <property type="entry name" value="Classic Zinc Finger"/>
    <property type="match status" value="8"/>
</dbReference>
<keyword evidence="8" id="KW-0238">DNA-binding</keyword>
<dbReference type="EMBL" id="JTDY01000800">
    <property type="protein sequence ID" value="KOB75837.1"/>
    <property type="molecule type" value="Genomic_DNA"/>
</dbReference>
<dbReference type="SUPFAM" id="SSF57716">
    <property type="entry name" value="Glucocorticoid receptor-like (DNA-binding domain)"/>
    <property type="match status" value="1"/>
</dbReference>
<evidence type="ECO:0000256" key="1">
    <source>
        <dbReference type="ARBA" id="ARBA00004123"/>
    </source>
</evidence>
<keyword evidence="5 11" id="KW-0863">Zinc-finger</keyword>
<evidence type="ECO:0000256" key="7">
    <source>
        <dbReference type="ARBA" id="ARBA00023015"/>
    </source>
</evidence>
<dbReference type="SMART" id="SM00355">
    <property type="entry name" value="ZnF_C2H2"/>
    <property type="match status" value="9"/>
</dbReference>
<dbReference type="GO" id="GO:0008270">
    <property type="term" value="F:zinc ion binding"/>
    <property type="evidence" value="ECO:0007669"/>
    <property type="project" value="UniProtKB-UniRule"/>
</dbReference>
<dbReference type="FunFam" id="3.30.160.60:FF:000100">
    <property type="entry name" value="Zinc finger 45-like"/>
    <property type="match status" value="1"/>
</dbReference>
<feature type="domain" description="C2H2-type" evidence="13">
    <location>
        <begin position="431"/>
        <end position="462"/>
    </location>
</feature>
<evidence type="ECO:0000259" key="13">
    <source>
        <dbReference type="PROSITE" id="PS50157"/>
    </source>
</evidence>
<feature type="domain" description="C2H2-type" evidence="13">
    <location>
        <begin position="249"/>
        <end position="276"/>
    </location>
</feature>
<dbReference type="STRING" id="104452.A0A0L7LK64"/>
<name>A0A0L7LK64_OPEBR</name>
<keyword evidence="9" id="KW-0804">Transcription</keyword>
<dbReference type="GO" id="GO:0005634">
    <property type="term" value="C:nucleus"/>
    <property type="evidence" value="ECO:0007669"/>
    <property type="project" value="UniProtKB-SubCell"/>
</dbReference>
<feature type="binding site" evidence="12">
    <location>
        <position position="53"/>
    </location>
    <ligand>
        <name>Zn(2+)</name>
        <dbReference type="ChEBI" id="CHEBI:29105"/>
    </ligand>
</feature>
<evidence type="ECO:0000313" key="15">
    <source>
        <dbReference type="EMBL" id="KOB75837.1"/>
    </source>
</evidence>
<dbReference type="FunFam" id="3.30.160.60:FF:000508">
    <property type="entry name" value="Myeloid zinc finger 1"/>
    <property type="match status" value="1"/>
</dbReference>
<organism evidence="15 16">
    <name type="scientific">Operophtera brumata</name>
    <name type="common">Winter moth</name>
    <name type="synonym">Phalaena brumata</name>
    <dbReference type="NCBI Taxonomy" id="104452"/>
    <lineage>
        <taxon>Eukaryota</taxon>
        <taxon>Metazoa</taxon>
        <taxon>Ecdysozoa</taxon>
        <taxon>Arthropoda</taxon>
        <taxon>Hexapoda</taxon>
        <taxon>Insecta</taxon>
        <taxon>Pterygota</taxon>
        <taxon>Neoptera</taxon>
        <taxon>Endopterygota</taxon>
        <taxon>Lepidoptera</taxon>
        <taxon>Glossata</taxon>
        <taxon>Ditrysia</taxon>
        <taxon>Geometroidea</taxon>
        <taxon>Geometridae</taxon>
        <taxon>Larentiinae</taxon>
        <taxon>Operophtera</taxon>
    </lineage>
</organism>
<reference evidence="15 16" key="1">
    <citation type="journal article" date="2015" name="Genome Biol. Evol.">
        <title>The genome of winter moth (Operophtera brumata) provides a genomic perspective on sexual dimorphism and phenology.</title>
        <authorList>
            <person name="Derks M.F."/>
            <person name="Smit S."/>
            <person name="Salis L."/>
            <person name="Schijlen E."/>
            <person name="Bossers A."/>
            <person name="Mateman C."/>
            <person name="Pijl A.S."/>
            <person name="de Ridder D."/>
            <person name="Groenen M.A."/>
            <person name="Visser M.E."/>
            <person name="Megens H.J."/>
        </authorList>
    </citation>
    <scope>NUCLEOTIDE SEQUENCE [LARGE SCALE GENOMIC DNA]</scope>
    <source>
        <strain evidence="15">WM2013NL</strain>
        <tissue evidence="15">Head and thorax</tissue>
    </source>
</reference>
<keyword evidence="10" id="KW-0539">Nucleus</keyword>
<evidence type="ECO:0000256" key="5">
    <source>
        <dbReference type="ARBA" id="ARBA00022771"/>
    </source>
</evidence>
<dbReference type="PANTHER" id="PTHR24393">
    <property type="entry name" value="ZINC FINGER PROTEIN"/>
    <property type="match status" value="1"/>
</dbReference>
<dbReference type="GO" id="GO:0001228">
    <property type="term" value="F:DNA-binding transcription activator activity, RNA polymerase II-specific"/>
    <property type="evidence" value="ECO:0007669"/>
    <property type="project" value="TreeGrafter"/>
</dbReference>
<feature type="domain" description="C2H2-type" evidence="13">
    <location>
        <begin position="168"/>
        <end position="195"/>
    </location>
</feature>
<dbReference type="GO" id="GO:0000978">
    <property type="term" value="F:RNA polymerase II cis-regulatory region sequence-specific DNA binding"/>
    <property type="evidence" value="ECO:0007669"/>
    <property type="project" value="TreeGrafter"/>
</dbReference>
<evidence type="ECO:0000256" key="11">
    <source>
        <dbReference type="PROSITE-ProRule" id="PRU00042"/>
    </source>
</evidence>
<evidence type="ECO:0000256" key="2">
    <source>
        <dbReference type="ARBA" id="ARBA00006991"/>
    </source>
</evidence>
<dbReference type="SMART" id="SM00868">
    <property type="entry name" value="zf-AD"/>
    <property type="match status" value="1"/>
</dbReference>
<dbReference type="GO" id="GO:0042802">
    <property type="term" value="F:identical protein binding"/>
    <property type="evidence" value="ECO:0007669"/>
    <property type="project" value="UniProtKB-ARBA"/>
</dbReference>
<sequence length="473" mass="54520">MESKICRVCLDRTATISLFDKLDNIQYREKIMKCVTVIIEEGDGLPDAICDNCAAELSISYEFAQKCEASDRALRCLGLLAPDLKEEQLKTEVKLEPISKEIISEYADEALDYDDYVDHLPDLKYDLEISSTIKTENKNKKIKLQEKYMKPLPNHLRKNKHRVYSGPIQCMMCGRILKCQSAYEQHLRTHTKEKPFGCDLCKKSFRTKSSMKLHIYRHYGIQELDQRKLRPLPDWDGRKKGNKSKSSPILCIICGLKVNCRSALETHMRKHTGDKPFTCPECTKSYTLKGSLMRHIEVNHTKQALRAHIDRHNNPGKYICNFCGTAFTVKGNLNLHVIRIHSEKSGTCTVCHKTFPNLQVHMRVHNGEKPYICKLCNQGFMTQRSLSHHTGFKHRDAAKFKCTTGQCDKAFPTISMLEFHVLKAHLDNTPYICQHCARGFLRPCDLSRHLKMNHMDHTRVKSQFIKTVHISDP</sequence>
<evidence type="ECO:0000256" key="9">
    <source>
        <dbReference type="ARBA" id="ARBA00023163"/>
    </source>
</evidence>
<feature type="domain" description="ZAD" evidence="14">
    <location>
        <begin position="4"/>
        <end position="77"/>
    </location>
</feature>
<dbReference type="PROSITE" id="PS00028">
    <property type="entry name" value="ZINC_FINGER_C2H2_1"/>
    <property type="match status" value="8"/>
</dbReference>
<evidence type="ECO:0000256" key="10">
    <source>
        <dbReference type="ARBA" id="ARBA00023242"/>
    </source>
</evidence>
<dbReference type="PANTHER" id="PTHR24393:SF15">
    <property type="entry name" value="IP01243P-RELATED"/>
    <property type="match status" value="1"/>
</dbReference>
<feature type="domain" description="C2H2-type" evidence="13">
    <location>
        <begin position="318"/>
        <end position="346"/>
    </location>
</feature>
<dbReference type="PROSITE" id="PS51915">
    <property type="entry name" value="ZAD"/>
    <property type="match status" value="1"/>
</dbReference>
<dbReference type="InterPro" id="IPR013087">
    <property type="entry name" value="Znf_C2H2_type"/>
</dbReference>
<comment type="subcellular location">
    <subcellularLocation>
        <location evidence="1">Nucleus</location>
    </subcellularLocation>
</comment>
<feature type="domain" description="C2H2-type" evidence="13">
    <location>
        <begin position="277"/>
        <end position="305"/>
    </location>
</feature>
<comment type="similarity">
    <text evidence="2">Belongs to the krueppel C2H2-type zinc-finger protein family.</text>
</comment>
<evidence type="ECO:0000256" key="6">
    <source>
        <dbReference type="ARBA" id="ARBA00022833"/>
    </source>
</evidence>
<gene>
    <name evidence="15" type="ORF">OBRU01_06758</name>
</gene>
<dbReference type="InterPro" id="IPR036236">
    <property type="entry name" value="Znf_C2H2_sf"/>
</dbReference>
<accession>A0A0L7LK64</accession>
<proteinExistence type="inferred from homology"/>
<evidence type="ECO:0000256" key="4">
    <source>
        <dbReference type="ARBA" id="ARBA00022737"/>
    </source>
</evidence>
<protein>
    <submittedName>
        <fullName evidence="15">Uncharacterized protein</fullName>
    </submittedName>
</protein>
<dbReference type="InterPro" id="IPR012934">
    <property type="entry name" value="Znf_AD"/>
</dbReference>
<feature type="domain" description="C2H2-type" evidence="13">
    <location>
        <begin position="371"/>
        <end position="399"/>
    </location>
</feature>
<feature type="binding site" evidence="12">
    <location>
        <position position="6"/>
    </location>
    <ligand>
        <name>Zn(2+)</name>
        <dbReference type="ChEBI" id="CHEBI:29105"/>
    </ligand>
</feature>
<evidence type="ECO:0000256" key="12">
    <source>
        <dbReference type="PROSITE-ProRule" id="PRU01263"/>
    </source>
</evidence>
<evidence type="ECO:0000313" key="16">
    <source>
        <dbReference type="Proteomes" id="UP000037510"/>
    </source>
</evidence>
<dbReference type="Proteomes" id="UP000037510">
    <property type="component" value="Unassembled WGS sequence"/>
</dbReference>
<dbReference type="Pfam" id="PF07776">
    <property type="entry name" value="zf-AD"/>
    <property type="match status" value="1"/>
</dbReference>
<comment type="caution">
    <text evidence="15">The sequence shown here is derived from an EMBL/GenBank/DDBJ whole genome shotgun (WGS) entry which is preliminary data.</text>
</comment>
<keyword evidence="3 12" id="KW-0479">Metal-binding</keyword>
<dbReference type="Pfam" id="PF00096">
    <property type="entry name" value="zf-C2H2"/>
    <property type="match status" value="3"/>
</dbReference>
<dbReference type="SUPFAM" id="SSF57667">
    <property type="entry name" value="beta-beta-alpha zinc fingers"/>
    <property type="match status" value="5"/>
</dbReference>
<feature type="domain" description="C2H2-type" evidence="13">
    <location>
        <begin position="196"/>
        <end position="223"/>
    </location>
</feature>